<dbReference type="Pfam" id="PF00672">
    <property type="entry name" value="HAMP"/>
    <property type="match status" value="1"/>
</dbReference>
<evidence type="ECO:0000259" key="8">
    <source>
        <dbReference type="PROSITE" id="PS50887"/>
    </source>
</evidence>
<dbReference type="PROSITE" id="PS50887">
    <property type="entry name" value="GGDEF"/>
    <property type="match status" value="1"/>
</dbReference>
<dbReference type="SMART" id="SM00267">
    <property type="entry name" value="GGDEF"/>
    <property type="match status" value="1"/>
</dbReference>
<dbReference type="AlphaFoldDB" id="A0A1I1QB68"/>
<evidence type="ECO:0000259" key="4">
    <source>
        <dbReference type="PROSITE" id="PS50112"/>
    </source>
</evidence>
<dbReference type="STRING" id="1123397.SAMN05660831_01090"/>
<dbReference type="SMART" id="SM00052">
    <property type="entry name" value="EAL"/>
    <property type="match status" value="1"/>
</dbReference>
<dbReference type="PROSITE" id="PS50883">
    <property type="entry name" value="EAL"/>
    <property type="match status" value="1"/>
</dbReference>
<organism evidence="9 10">
    <name type="scientific">Thiohalospira halophila DSM 15071</name>
    <dbReference type="NCBI Taxonomy" id="1123397"/>
    <lineage>
        <taxon>Bacteria</taxon>
        <taxon>Pseudomonadati</taxon>
        <taxon>Pseudomonadota</taxon>
        <taxon>Gammaproteobacteria</taxon>
        <taxon>Thiohalospirales</taxon>
        <taxon>Thiohalospiraceae</taxon>
        <taxon>Thiohalospira</taxon>
    </lineage>
</organism>
<proteinExistence type="predicted"/>
<dbReference type="NCBIfam" id="TIGR00254">
    <property type="entry name" value="GGDEF"/>
    <property type="match status" value="1"/>
</dbReference>
<dbReference type="PROSITE" id="PS50113">
    <property type="entry name" value="PAC"/>
    <property type="match status" value="1"/>
</dbReference>
<dbReference type="PANTHER" id="PTHR44757:SF4">
    <property type="entry name" value="DIGUANYLATE CYCLASE DGCE-RELATED"/>
    <property type="match status" value="1"/>
</dbReference>
<dbReference type="OrthoDB" id="9787514at2"/>
<sequence>MRRPPVSLRALLPLVLAGFAVATLGYSHWRFLDDAGKQAQSGAMAEMARQLDQLQAQLEHLARKDEPSRIREVLAATGADPALTTALLAGPDGTIRAAHRQAWVGRDMAGILADRPPVRGLSESGITRTGTNIHGAYPVILDRAPDDLTPTGIGELHLIRSLERPLATARAAAWHQTAHLSLFLLVVVAGLALVLHRQVGQRMNRLTAAADHFAGGDTSARAALAGRDELATISRAFDAMAERVASTHAALDAERERAQVTLHSIGDAVITTDAEGRVEYLNPVAENLTGWSVGEAIDRELDEVFPIFNEFTGEPADNPVRRCLASGTIVGLANHTALQSRDGRVIAIEDSAAPIRDEQGRVMGAVMVFHDVSEKRALTQQLSWQASHDPLTGLVNRREFERRLGALLEDARATGRHHALLFLDLDQFKVVNDTAGHAAGDELLRQLPRALREHLRSQDLLARLGGDEFALLLQDADLAAASRVAEKIRAAVEEYRFHWQGHPFQVGASIGVALVEPDSCDVTDIMSAADVAAYTAKDLGRNRVHVWQHHDDAVRRREGEMHILTVLSEALDRDLFRLESQPIRHFQENGLKRHEEVLVRLIHPTSGELLTPDRFIPAAERYGVMPSLDRWVIRHAFAALAAPLRASRDASGQPTWLFNINLSGASLGDGELLAWIREQTREHDLPPAGVCFEITETAAVANLLETRHFIHELRRDGFRFALDDFGSGLSSFAYLKDLEVDWLKIDGHFIRDLLTDPVDRALVSAINQVGRVMGLRTIAEAAEREEQITALAGIGVDAVQGFGVATPRRLEESLPPAG</sequence>
<dbReference type="CDD" id="cd01949">
    <property type="entry name" value="GGDEF"/>
    <property type="match status" value="1"/>
</dbReference>
<dbReference type="EMBL" id="FOMJ01000002">
    <property type="protein sequence ID" value="SFD19331.1"/>
    <property type="molecule type" value="Genomic_DNA"/>
</dbReference>
<dbReference type="SMART" id="SM00091">
    <property type="entry name" value="PAS"/>
    <property type="match status" value="1"/>
</dbReference>
<name>A0A1I1QB68_9GAMM</name>
<feature type="domain" description="PAS" evidence="4">
    <location>
        <begin position="254"/>
        <end position="327"/>
    </location>
</feature>
<evidence type="ECO:0000313" key="9">
    <source>
        <dbReference type="EMBL" id="SFD19331.1"/>
    </source>
</evidence>
<dbReference type="Pfam" id="PF00563">
    <property type="entry name" value="EAL"/>
    <property type="match status" value="1"/>
</dbReference>
<dbReference type="SUPFAM" id="SSF55785">
    <property type="entry name" value="PYP-like sensor domain (PAS domain)"/>
    <property type="match status" value="1"/>
</dbReference>
<keyword evidence="3" id="KW-0472">Membrane</keyword>
<feature type="domain" description="PAC" evidence="5">
    <location>
        <begin position="332"/>
        <end position="384"/>
    </location>
</feature>
<feature type="transmembrane region" description="Helical" evidence="3">
    <location>
        <begin position="178"/>
        <end position="195"/>
    </location>
</feature>
<dbReference type="InterPro" id="IPR003660">
    <property type="entry name" value="HAMP_dom"/>
</dbReference>
<dbReference type="InterPro" id="IPR052155">
    <property type="entry name" value="Biofilm_reg_signaling"/>
</dbReference>
<dbReference type="SMART" id="SM00304">
    <property type="entry name" value="HAMP"/>
    <property type="match status" value="1"/>
</dbReference>
<dbReference type="Gene3D" id="3.20.20.450">
    <property type="entry name" value="EAL domain"/>
    <property type="match status" value="1"/>
</dbReference>
<keyword evidence="3" id="KW-0812">Transmembrane</keyword>
<evidence type="ECO:0000259" key="5">
    <source>
        <dbReference type="PROSITE" id="PS50113"/>
    </source>
</evidence>
<dbReference type="Proteomes" id="UP000198611">
    <property type="component" value="Unassembled WGS sequence"/>
</dbReference>
<dbReference type="InterPro" id="IPR001610">
    <property type="entry name" value="PAC"/>
</dbReference>
<evidence type="ECO:0000313" key="10">
    <source>
        <dbReference type="Proteomes" id="UP000198611"/>
    </source>
</evidence>
<dbReference type="Pfam" id="PF00990">
    <property type="entry name" value="GGDEF"/>
    <property type="match status" value="1"/>
</dbReference>
<dbReference type="InterPro" id="IPR000160">
    <property type="entry name" value="GGDEF_dom"/>
</dbReference>
<keyword evidence="2" id="KW-0175">Coiled coil</keyword>
<evidence type="ECO:0000256" key="2">
    <source>
        <dbReference type="SAM" id="Coils"/>
    </source>
</evidence>
<dbReference type="CDD" id="cd00130">
    <property type="entry name" value="PAS"/>
    <property type="match status" value="1"/>
</dbReference>
<reference evidence="9 10" key="1">
    <citation type="submission" date="2016-10" db="EMBL/GenBank/DDBJ databases">
        <authorList>
            <person name="de Groot N.N."/>
        </authorList>
    </citation>
    <scope>NUCLEOTIDE SEQUENCE [LARGE SCALE GENOMIC DNA]</scope>
    <source>
        <strain evidence="9 10">HL3</strain>
    </source>
</reference>
<dbReference type="InterPro" id="IPR013656">
    <property type="entry name" value="PAS_4"/>
</dbReference>
<comment type="cofactor">
    <cofactor evidence="1">
        <name>Mg(2+)</name>
        <dbReference type="ChEBI" id="CHEBI:18420"/>
    </cofactor>
</comment>
<feature type="coiled-coil region" evidence="2">
    <location>
        <begin position="37"/>
        <end position="64"/>
    </location>
</feature>
<dbReference type="InterPro" id="IPR001633">
    <property type="entry name" value="EAL_dom"/>
</dbReference>
<gene>
    <name evidence="9" type="ORF">SAMN05660831_01090</name>
</gene>
<dbReference type="RefSeq" id="WP_093427736.1">
    <property type="nucleotide sequence ID" value="NZ_FOMJ01000002.1"/>
</dbReference>
<feature type="domain" description="HAMP" evidence="7">
    <location>
        <begin position="197"/>
        <end position="249"/>
    </location>
</feature>
<dbReference type="FunFam" id="3.30.70.270:FF:000001">
    <property type="entry name" value="Diguanylate cyclase domain protein"/>
    <property type="match status" value="1"/>
</dbReference>
<dbReference type="GO" id="GO:0003824">
    <property type="term" value="F:catalytic activity"/>
    <property type="evidence" value="ECO:0007669"/>
    <property type="project" value="UniProtKB-ARBA"/>
</dbReference>
<dbReference type="SUPFAM" id="SSF141868">
    <property type="entry name" value="EAL domain-like"/>
    <property type="match status" value="1"/>
</dbReference>
<dbReference type="Gene3D" id="3.30.450.20">
    <property type="entry name" value="PAS domain"/>
    <property type="match status" value="1"/>
</dbReference>
<dbReference type="PANTHER" id="PTHR44757">
    <property type="entry name" value="DIGUANYLATE CYCLASE DGCP"/>
    <property type="match status" value="1"/>
</dbReference>
<feature type="domain" description="EAL" evidence="6">
    <location>
        <begin position="560"/>
        <end position="818"/>
    </location>
</feature>
<dbReference type="SUPFAM" id="SSF55073">
    <property type="entry name" value="Nucleotide cyclase"/>
    <property type="match status" value="1"/>
</dbReference>
<dbReference type="InterPro" id="IPR043128">
    <property type="entry name" value="Rev_trsase/Diguanyl_cyclase"/>
</dbReference>
<protein>
    <submittedName>
        <fullName evidence="9">PAS domain S-box-containing protein/diguanylate cyclase (GGDEF) domain-containing protein</fullName>
    </submittedName>
</protein>
<dbReference type="PROSITE" id="PS50885">
    <property type="entry name" value="HAMP"/>
    <property type="match status" value="1"/>
</dbReference>
<dbReference type="InterPro" id="IPR000014">
    <property type="entry name" value="PAS"/>
</dbReference>
<dbReference type="InterPro" id="IPR035965">
    <property type="entry name" value="PAS-like_dom_sf"/>
</dbReference>
<dbReference type="Gene3D" id="6.10.340.10">
    <property type="match status" value="1"/>
</dbReference>
<keyword evidence="3" id="KW-1133">Transmembrane helix</keyword>
<feature type="domain" description="GGDEF" evidence="8">
    <location>
        <begin position="416"/>
        <end position="549"/>
    </location>
</feature>
<dbReference type="Gene3D" id="3.30.70.270">
    <property type="match status" value="1"/>
</dbReference>
<dbReference type="SUPFAM" id="SSF158472">
    <property type="entry name" value="HAMP domain-like"/>
    <property type="match status" value="1"/>
</dbReference>
<evidence type="ECO:0000256" key="1">
    <source>
        <dbReference type="ARBA" id="ARBA00001946"/>
    </source>
</evidence>
<accession>A0A1I1QB68</accession>
<dbReference type="CDD" id="cd01948">
    <property type="entry name" value="EAL"/>
    <property type="match status" value="1"/>
</dbReference>
<dbReference type="PROSITE" id="PS50112">
    <property type="entry name" value="PAS"/>
    <property type="match status" value="1"/>
</dbReference>
<dbReference type="InterPro" id="IPR000700">
    <property type="entry name" value="PAS-assoc_C"/>
</dbReference>
<dbReference type="CDD" id="cd06225">
    <property type="entry name" value="HAMP"/>
    <property type="match status" value="1"/>
</dbReference>
<keyword evidence="10" id="KW-1185">Reference proteome</keyword>
<evidence type="ECO:0000259" key="6">
    <source>
        <dbReference type="PROSITE" id="PS50883"/>
    </source>
</evidence>
<dbReference type="SMART" id="SM00086">
    <property type="entry name" value="PAC"/>
    <property type="match status" value="1"/>
</dbReference>
<dbReference type="NCBIfam" id="TIGR00229">
    <property type="entry name" value="sensory_box"/>
    <property type="match status" value="1"/>
</dbReference>
<dbReference type="GO" id="GO:0007165">
    <property type="term" value="P:signal transduction"/>
    <property type="evidence" value="ECO:0007669"/>
    <property type="project" value="InterPro"/>
</dbReference>
<evidence type="ECO:0000256" key="3">
    <source>
        <dbReference type="SAM" id="Phobius"/>
    </source>
</evidence>
<dbReference type="GO" id="GO:0016020">
    <property type="term" value="C:membrane"/>
    <property type="evidence" value="ECO:0007669"/>
    <property type="project" value="InterPro"/>
</dbReference>
<evidence type="ECO:0000259" key="7">
    <source>
        <dbReference type="PROSITE" id="PS50885"/>
    </source>
</evidence>
<dbReference type="Pfam" id="PF08448">
    <property type="entry name" value="PAS_4"/>
    <property type="match status" value="1"/>
</dbReference>
<dbReference type="InterPro" id="IPR029787">
    <property type="entry name" value="Nucleotide_cyclase"/>
</dbReference>
<dbReference type="InterPro" id="IPR035919">
    <property type="entry name" value="EAL_sf"/>
</dbReference>